<dbReference type="PROSITE" id="PS50172">
    <property type="entry name" value="BRCT"/>
    <property type="match status" value="1"/>
</dbReference>
<organism evidence="16 17">
    <name type="scientific">Hujiaoplasma nucleasis</name>
    <dbReference type="NCBI Taxonomy" id="2725268"/>
    <lineage>
        <taxon>Bacteria</taxon>
        <taxon>Bacillati</taxon>
        <taxon>Mycoplasmatota</taxon>
        <taxon>Mollicutes</taxon>
        <taxon>Candidatus Izemoplasmatales</taxon>
        <taxon>Hujiaoplasmataceae</taxon>
        <taxon>Hujiaoplasma</taxon>
    </lineage>
</organism>
<evidence type="ECO:0000256" key="9">
    <source>
        <dbReference type="ARBA" id="ARBA00022842"/>
    </source>
</evidence>
<proteinExistence type="inferred from homology"/>
<dbReference type="GO" id="GO:0005829">
    <property type="term" value="C:cytosol"/>
    <property type="evidence" value="ECO:0007669"/>
    <property type="project" value="TreeGrafter"/>
</dbReference>
<dbReference type="Gene3D" id="1.10.287.610">
    <property type="entry name" value="Helix hairpin bin"/>
    <property type="match status" value="1"/>
</dbReference>
<dbReference type="FunFam" id="2.40.50.140:FF:000012">
    <property type="entry name" value="DNA ligase"/>
    <property type="match status" value="1"/>
</dbReference>
<feature type="binding site" evidence="14">
    <location>
        <position position="279"/>
    </location>
    <ligand>
        <name>NAD(+)</name>
        <dbReference type="ChEBI" id="CHEBI:57540"/>
    </ligand>
</feature>
<comment type="function">
    <text evidence="1 14">DNA ligase that catalyzes the formation of phosphodiester linkages between 5'-phosphoryl and 3'-hydroxyl groups in double-stranded DNA using NAD as a coenzyme and as the energy source for the reaction. It is essential for DNA replication and repair of damaged DNA.</text>
</comment>
<feature type="binding site" evidence="14">
    <location>
        <position position="303"/>
    </location>
    <ligand>
        <name>NAD(+)</name>
        <dbReference type="ChEBI" id="CHEBI:57540"/>
    </ligand>
</feature>
<evidence type="ECO:0000313" key="16">
    <source>
        <dbReference type="EMBL" id="QLY40502.1"/>
    </source>
</evidence>
<dbReference type="PANTHER" id="PTHR23389:SF9">
    <property type="entry name" value="DNA LIGASE"/>
    <property type="match status" value="1"/>
</dbReference>
<dbReference type="SUPFAM" id="SSF50249">
    <property type="entry name" value="Nucleic acid-binding proteins"/>
    <property type="match status" value="1"/>
</dbReference>
<dbReference type="GO" id="GO:0003677">
    <property type="term" value="F:DNA binding"/>
    <property type="evidence" value="ECO:0007669"/>
    <property type="project" value="InterPro"/>
</dbReference>
<feature type="binding site" evidence="14">
    <location>
        <position position="397"/>
    </location>
    <ligand>
        <name>Zn(2+)</name>
        <dbReference type="ChEBI" id="CHEBI:29105"/>
    </ligand>
</feature>
<dbReference type="InterPro" id="IPR001679">
    <property type="entry name" value="DNA_ligase"/>
</dbReference>
<dbReference type="EC" id="6.5.1.2" evidence="2 14"/>
<dbReference type="Gene3D" id="1.10.150.20">
    <property type="entry name" value="5' to 3' exonuclease, C-terminal subdomain"/>
    <property type="match status" value="2"/>
</dbReference>
<dbReference type="Pfam" id="PF00533">
    <property type="entry name" value="BRCT"/>
    <property type="match status" value="1"/>
</dbReference>
<dbReference type="PROSITE" id="PS01056">
    <property type="entry name" value="DNA_LIGASE_N2"/>
    <property type="match status" value="1"/>
</dbReference>
<feature type="binding site" evidence="14">
    <location>
        <position position="400"/>
    </location>
    <ligand>
        <name>Zn(2+)</name>
        <dbReference type="ChEBI" id="CHEBI:29105"/>
    </ligand>
</feature>
<feature type="domain" description="BRCT" evidence="15">
    <location>
        <begin position="581"/>
        <end position="661"/>
    </location>
</feature>
<accession>A0A7L6N4T1</accession>
<dbReference type="RefSeq" id="WP_312031341.1">
    <property type="nucleotide sequence ID" value="NZ_CP051151.1"/>
</dbReference>
<dbReference type="SMART" id="SM00292">
    <property type="entry name" value="BRCT"/>
    <property type="match status" value="1"/>
</dbReference>
<comment type="catalytic activity">
    <reaction evidence="12 14">
        <text>NAD(+) + (deoxyribonucleotide)n-3'-hydroxyl + 5'-phospho-(deoxyribonucleotide)m = (deoxyribonucleotide)n+m + AMP + beta-nicotinamide D-nucleotide.</text>
        <dbReference type="EC" id="6.5.1.2"/>
    </reaction>
</comment>
<dbReference type="SUPFAM" id="SSF56091">
    <property type="entry name" value="DNA ligase/mRNA capping enzyme, catalytic domain"/>
    <property type="match status" value="1"/>
</dbReference>
<dbReference type="PANTHER" id="PTHR23389">
    <property type="entry name" value="CHROMOSOME TRANSMISSION FIDELITY FACTOR 18"/>
    <property type="match status" value="1"/>
</dbReference>
<dbReference type="GO" id="GO:0003911">
    <property type="term" value="F:DNA ligase (NAD+) activity"/>
    <property type="evidence" value="ECO:0007669"/>
    <property type="project" value="UniProtKB-UniRule"/>
</dbReference>
<sequence>MDIKNRIEEIKAKLNQYNYEYYVLDNPSVSDSDYDHLMNELIQLENEHPQYKTLDSPTQRVGGEVSSKFEKVEHERPMLSLGNVFNEKELRNFDERIKKSVKDFTYTAELKIDGLSVSIIYENGYYQRAATRGNSLIGEDITENVKTIKSVPLRIDFLDKLEVRGEIFLSKDKFNKLNQERLENGEELFKNPRNAAAGTIRQLDPKIVHKRALDAFIYFGFHNDFSNHYQTLLKLKDLGFKINDRTKFCNTIDDVIAYVNDIEKIKHDLPYEIDGIVIKVNELEHYDSIGYTSKFPKWAVAFKFPTVEKETVLNRIDFQVGRTGVIKPVAHLESVDISGSSVSRATLHNEDFILSRDIREGDHVIVRKAGEIIPEVVQVVLDKRTGQEKPFQMIKECPVCHHEIVRKASEADYYCINPYCKARHLEGLIHFASREAYNIDGLGEAIVTDLYNDGFIENIADIFKLEQHRQSLIQKEGLGDKSVDALLKSIDKSKNNNLDKLLFGLGIRYVGQKASQTLAKNFKTLEALSQASKEALSEVKDIGEAIANSVVDYFHKEANLDLLREIQSLNLNTKYQDSSLNIETVFTNKTIVLTGSLDDFTRKEAQKIIEDMGGSVTSSVSKNTDFVLAGQAPGSKYDKAKSLGIKIIDEEEFKKMINTGD</sequence>
<dbReference type="GO" id="GO:0006260">
    <property type="term" value="P:DNA replication"/>
    <property type="evidence" value="ECO:0007669"/>
    <property type="project" value="UniProtKB-KW"/>
</dbReference>
<keyword evidence="6 14" id="KW-0479">Metal-binding</keyword>
<evidence type="ECO:0000256" key="8">
    <source>
        <dbReference type="ARBA" id="ARBA00022833"/>
    </source>
</evidence>
<name>A0A7L6N4T1_9MOLU</name>
<dbReference type="AlphaFoldDB" id="A0A7L6N4T1"/>
<dbReference type="Pfam" id="PF03120">
    <property type="entry name" value="OB_DNA_ligase"/>
    <property type="match status" value="1"/>
</dbReference>
<evidence type="ECO:0000256" key="12">
    <source>
        <dbReference type="ARBA" id="ARBA00034005"/>
    </source>
</evidence>
<dbReference type="FunFam" id="3.30.470.30:FF:000001">
    <property type="entry name" value="DNA ligase"/>
    <property type="match status" value="1"/>
</dbReference>
<keyword evidence="8 14" id="KW-0862">Zinc</keyword>
<evidence type="ECO:0000313" key="17">
    <source>
        <dbReference type="Proteomes" id="UP000512167"/>
    </source>
</evidence>
<keyword evidence="9 14" id="KW-0460">Magnesium</keyword>
<dbReference type="Proteomes" id="UP000512167">
    <property type="component" value="Chromosome"/>
</dbReference>
<dbReference type="FunFam" id="1.10.287.610:FF:000002">
    <property type="entry name" value="DNA ligase"/>
    <property type="match status" value="1"/>
</dbReference>
<evidence type="ECO:0000256" key="5">
    <source>
        <dbReference type="ARBA" id="ARBA00022705"/>
    </source>
</evidence>
<keyword evidence="10 14" id="KW-0520">NAD</keyword>
<dbReference type="InterPro" id="IPR013840">
    <property type="entry name" value="DNAligase_N"/>
</dbReference>
<feature type="binding site" evidence="14">
    <location>
        <begin position="80"/>
        <end position="81"/>
    </location>
    <ligand>
        <name>NAD(+)</name>
        <dbReference type="ChEBI" id="CHEBI:57540"/>
    </ligand>
</feature>
<evidence type="ECO:0000256" key="1">
    <source>
        <dbReference type="ARBA" id="ARBA00004067"/>
    </source>
</evidence>
<keyword evidence="11 14" id="KW-0234">DNA repair</keyword>
<dbReference type="InterPro" id="IPR012340">
    <property type="entry name" value="NA-bd_OB-fold"/>
</dbReference>
<feature type="binding site" evidence="14">
    <location>
        <begin position="31"/>
        <end position="35"/>
    </location>
    <ligand>
        <name>NAD(+)</name>
        <dbReference type="ChEBI" id="CHEBI:57540"/>
    </ligand>
</feature>
<dbReference type="Pfam" id="PF12826">
    <property type="entry name" value="HHH_2"/>
    <property type="match status" value="1"/>
</dbReference>
<feature type="binding site" evidence="14">
    <location>
        <position position="420"/>
    </location>
    <ligand>
        <name>Zn(2+)</name>
        <dbReference type="ChEBI" id="CHEBI:29105"/>
    </ligand>
</feature>
<keyword evidence="17" id="KW-1185">Reference proteome</keyword>
<dbReference type="Pfam" id="PF03119">
    <property type="entry name" value="DNA_ligase_ZBD"/>
    <property type="match status" value="1"/>
</dbReference>
<dbReference type="InterPro" id="IPR003583">
    <property type="entry name" value="Hlx-hairpin-Hlx_DNA-bd_motif"/>
</dbReference>
<feature type="binding site" evidence="14">
    <location>
        <position position="166"/>
    </location>
    <ligand>
        <name>NAD(+)</name>
        <dbReference type="ChEBI" id="CHEBI:57540"/>
    </ligand>
</feature>
<keyword evidence="5 14" id="KW-0235">DNA replication</keyword>
<evidence type="ECO:0000256" key="4">
    <source>
        <dbReference type="ARBA" id="ARBA00022598"/>
    </source>
</evidence>
<evidence type="ECO:0000256" key="13">
    <source>
        <dbReference type="ARBA" id="ARBA00060881"/>
    </source>
</evidence>
<dbReference type="InterPro" id="IPR041663">
    <property type="entry name" value="DisA/LigA_HHH"/>
</dbReference>
<dbReference type="FunFam" id="1.10.150.20:FF:000006">
    <property type="entry name" value="DNA ligase"/>
    <property type="match status" value="1"/>
</dbReference>
<keyword evidence="4 14" id="KW-0436">Ligase</keyword>
<feature type="binding site" evidence="14">
    <location>
        <position position="415"/>
    </location>
    <ligand>
        <name>Zn(2+)</name>
        <dbReference type="ChEBI" id="CHEBI:29105"/>
    </ligand>
</feature>
<dbReference type="HAMAP" id="MF_01588">
    <property type="entry name" value="DNA_ligase_A"/>
    <property type="match status" value="1"/>
</dbReference>
<feature type="active site" description="N6-AMP-lysine intermediate" evidence="14">
    <location>
        <position position="111"/>
    </location>
</feature>
<dbReference type="Gene3D" id="6.20.10.30">
    <property type="match status" value="1"/>
</dbReference>
<comment type="similarity">
    <text evidence="13 14">Belongs to the NAD-dependent DNA ligase family. LigA subfamily.</text>
</comment>
<evidence type="ECO:0000256" key="14">
    <source>
        <dbReference type="HAMAP-Rule" id="MF_01588"/>
    </source>
</evidence>
<evidence type="ECO:0000256" key="6">
    <source>
        <dbReference type="ARBA" id="ARBA00022723"/>
    </source>
</evidence>
<feature type="binding site" evidence="14">
    <location>
        <position position="109"/>
    </location>
    <ligand>
        <name>NAD(+)</name>
        <dbReference type="ChEBI" id="CHEBI:57540"/>
    </ligand>
</feature>
<dbReference type="GO" id="GO:0046872">
    <property type="term" value="F:metal ion binding"/>
    <property type="evidence" value="ECO:0007669"/>
    <property type="project" value="UniProtKB-KW"/>
</dbReference>
<dbReference type="NCBIfam" id="TIGR00575">
    <property type="entry name" value="dnlj"/>
    <property type="match status" value="1"/>
</dbReference>
<dbReference type="PIRSF" id="PIRSF001604">
    <property type="entry name" value="LigA"/>
    <property type="match status" value="1"/>
</dbReference>
<reference evidence="16 17" key="1">
    <citation type="submission" date="2020-04" db="EMBL/GenBank/DDBJ databases">
        <authorList>
            <person name="Zheng R.K."/>
            <person name="Sun C.M."/>
        </authorList>
    </citation>
    <scope>NUCLEOTIDE SEQUENCE [LARGE SCALE GENOMIC DNA]</scope>
    <source>
        <strain evidence="17">zrk29</strain>
    </source>
</reference>
<dbReference type="SMART" id="SM00278">
    <property type="entry name" value="HhH1"/>
    <property type="match status" value="3"/>
</dbReference>
<dbReference type="InterPro" id="IPR010994">
    <property type="entry name" value="RuvA_2-like"/>
</dbReference>
<keyword evidence="7 14" id="KW-0227">DNA damage</keyword>
<keyword evidence="14" id="KW-0464">Manganese</keyword>
<dbReference type="InterPro" id="IPR004150">
    <property type="entry name" value="NAD_DNA_ligase_OB"/>
</dbReference>
<dbReference type="SUPFAM" id="SSF52113">
    <property type="entry name" value="BRCT domain"/>
    <property type="match status" value="1"/>
</dbReference>
<feature type="binding site" evidence="14">
    <location>
        <position position="132"/>
    </location>
    <ligand>
        <name>NAD(+)</name>
        <dbReference type="ChEBI" id="CHEBI:57540"/>
    </ligand>
</feature>
<dbReference type="CDD" id="cd17748">
    <property type="entry name" value="BRCT_DNA_ligase_like"/>
    <property type="match status" value="1"/>
</dbReference>
<dbReference type="KEGG" id="tbk:HF295_06410"/>
<dbReference type="CDD" id="cd00114">
    <property type="entry name" value="LIGANc"/>
    <property type="match status" value="1"/>
</dbReference>
<dbReference type="NCBIfam" id="NF005932">
    <property type="entry name" value="PRK07956.1"/>
    <property type="match status" value="1"/>
</dbReference>
<dbReference type="InterPro" id="IPR033136">
    <property type="entry name" value="DNA_ligase_CS"/>
</dbReference>
<dbReference type="GO" id="GO:0006281">
    <property type="term" value="P:DNA repair"/>
    <property type="evidence" value="ECO:0007669"/>
    <property type="project" value="UniProtKB-KW"/>
</dbReference>
<comment type="cofactor">
    <cofactor evidence="14">
        <name>Mg(2+)</name>
        <dbReference type="ChEBI" id="CHEBI:18420"/>
    </cofactor>
    <cofactor evidence="14">
        <name>Mn(2+)</name>
        <dbReference type="ChEBI" id="CHEBI:29035"/>
    </cofactor>
</comment>
<dbReference type="SUPFAM" id="SSF47781">
    <property type="entry name" value="RuvA domain 2-like"/>
    <property type="match status" value="1"/>
</dbReference>
<evidence type="ECO:0000256" key="11">
    <source>
        <dbReference type="ARBA" id="ARBA00023204"/>
    </source>
</evidence>
<dbReference type="Gene3D" id="2.40.50.140">
    <property type="entry name" value="Nucleic acid-binding proteins"/>
    <property type="match status" value="1"/>
</dbReference>
<dbReference type="InterPro" id="IPR001357">
    <property type="entry name" value="BRCT_dom"/>
</dbReference>
<dbReference type="EMBL" id="CP051151">
    <property type="protein sequence ID" value="QLY40502.1"/>
    <property type="molecule type" value="Genomic_DNA"/>
</dbReference>
<evidence type="ECO:0000256" key="2">
    <source>
        <dbReference type="ARBA" id="ARBA00012722"/>
    </source>
</evidence>
<evidence type="ECO:0000256" key="3">
    <source>
        <dbReference type="ARBA" id="ARBA00013308"/>
    </source>
</evidence>
<dbReference type="SMART" id="SM00532">
    <property type="entry name" value="LIGANc"/>
    <property type="match status" value="1"/>
</dbReference>
<dbReference type="InterPro" id="IPR004149">
    <property type="entry name" value="Znf_DNAligase_C4"/>
</dbReference>
<dbReference type="InterPro" id="IPR013839">
    <property type="entry name" value="DNAligase_adenylation"/>
</dbReference>
<evidence type="ECO:0000259" key="15">
    <source>
        <dbReference type="PROSITE" id="PS50172"/>
    </source>
</evidence>
<dbReference type="InterPro" id="IPR036420">
    <property type="entry name" value="BRCT_dom_sf"/>
</dbReference>
<protein>
    <recommendedName>
        <fullName evidence="3 14">DNA ligase</fullName>
        <ecNumber evidence="2 14">6.5.1.2</ecNumber>
    </recommendedName>
    <alternativeName>
        <fullName evidence="14">Polydeoxyribonucleotide synthase [NAD(+)]</fullName>
    </alternativeName>
</protein>
<gene>
    <name evidence="14 16" type="primary">ligA</name>
    <name evidence="16" type="ORF">HF295_06410</name>
</gene>
<evidence type="ECO:0000256" key="10">
    <source>
        <dbReference type="ARBA" id="ARBA00023027"/>
    </source>
</evidence>
<dbReference type="Pfam" id="PF01653">
    <property type="entry name" value="DNA_ligase_aden"/>
    <property type="match status" value="1"/>
</dbReference>
<dbReference type="Gene3D" id="3.40.50.10190">
    <property type="entry name" value="BRCT domain"/>
    <property type="match status" value="1"/>
</dbReference>
<dbReference type="Gene3D" id="3.30.470.30">
    <property type="entry name" value="DNA ligase/mRNA capping enzyme"/>
    <property type="match status" value="1"/>
</dbReference>
<evidence type="ECO:0000256" key="7">
    <source>
        <dbReference type="ARBA" id="ARBA00022763"/>
    </source>
</evidence>